<dbReference type="InterPro" id="IPR036322">
    <property type="entry name" value="WD40_repeat_dom_sf"/>
</dbReference>
<comment type="function">
    <text evidence="1">Involved in the biogenesis of the 60S ribosomal subunit.</text>
</comment>
<name>A0ABZ1D2S6_9TREE</name>
<evidence type="ECO:0000313" key="7">
    <source>
        <dbReference type="Proteomes" id="UP001329825"/>
    </source>
</evidence>
<comment type="similarity">
    <text evidence="2">Belongs to the NSA1 family.</text>
</comment>
<keyword evidence="7" id="KW-1185">Reference proteome</keyword>
<dbReference type="GeneID" id="87956364"/>
<dbReference type="SUPFAM" id="SSF50978">
    <property type="entry name" value="WD40 repeat-like"/>
    <property type="match status" value="1"/>
</dbReference>
<organism evidence="6 7">
    <name type="scientific">Kwoniella shivajii</name>
    <dbReference type="NCBI Taxonomy" id="564305"/>
    <lineage>
        <taxon>Eukaryota</taxon>
        <taxon>Fungi</taxon>
        <taxon>Dikarya</taxon>
        <taxon>Basidiomycota</taxon>
        <taxon>Agaricomycotina</taxon>
        <taxon>Tremellomycetes</taxon>
        <taxon>Tremellales</taxon>
        <taxon>Cryptococcaceae</taxon>
        <taxon>Kwoniella</taxon>
    </lineage>
</organism>
<evidence type="ECO:0000256" key="2">
    <source>
        <dbReference type="ARBA" id="ARBA00007861"/>
    </source>
</evidence>
<dbReference type="RefSeq" id="XP_062792006.1">
    <property type="nucleotide sequence ID" value="XM_062935955.1"/>
</dbReference>
<evidence type="ECO:0000256" key="5">
    <source>
        <dbReference type="SAM" id="MobiDB-lite"/>
    </source>
</evidence>
<feature type="region of interest" description="Disordered" evidence="5">
    <location>
        <begin position="144"/>
        <end position="175"/>
    </location>
</feature>
<accession>A0ABZ1D2S6</accession>
<feature type="compositionally biased region" description="Basic residues" evidence="5">
    <location>
        <begin position="470"/>
        <end position="481"/>
    </location>
</feature>
<dbReference type="Proteomes" id="UP001329825">
    <property type="component" value="Chromosome 5"/>
</dbReference>
<sequence length="481" mass="52003">MVPTLNFLVPSLHPNTLVDLCFPSPTLGAVPSAPEPIVQHLPIKYGTFQPLGRSKKILATGDNQVVIADDKFQISTLDLSPLTTGTGTETEIDQEEDVQVSPNPPVVKKQESIKGRSKDIWAGLIGVENGVIAALTSGQLTYHPTLSEQSTEPSSISSSSSSSSSRSIPSPLQCLTSTSLSPNTFVTAGKEIDVSIWDIERTFGSSGDEVNKLWDNGKRKKNVLEIGQIWQAKNVPQNNLSLRQPINHLSLTYLTESPYLLVSGTKAGTVRRYDTRQRKPLSDWKVAKEGGVGCVAAGVEHELFFSDHSNLLASLDLRTGKILYTYSSLTSTPNHIIPIPTLSTSEPATRRLGLASISSDASFRLHTSTTPPAEDMKGNFGGDGKKGEVIKMVGGIGIGQGIFRGYSERNIISTIEKKVKGEGQDADDEDNEEEVWQGMDAIEDTGVESSEEDLDSDSESDAGEEDRIIVKSKPKKKARNV</sequence>
<dbReference type="InterPro" id="IPR037379">
    <property type="entry name" value="WDR74/Nsa1"/>
</dbReference>
<dbReference type="Gene3D" id="2.130.10.10">
    <property type="entry name" value="YVTN repeat-like/Quinoprotein amine dehydrogenase"/>
    <property type="match status" value="1"/>
</dbReference>
<comment type="subunit">
    <text evidence="3">Component of the pre-66S ribosomal particle.</text>
</comment>
<feature type="compositionally biased region" description="Acidic residues" evidence="5">
    <location>
        <begin position="424"/>
        <end position="464"/>
    </location>
</feature>
<feature type="region of interest" description="Disordered" evidence="5">
    <location>
        <begin position="419"/>
        <end position="481"/>
    </location>
</feature>
<proteinExistence type="inferred from homology"/>
<evidence type="ECO:0000256" key="4">
    <source>
        <dbReference type="ARBA" id="ARBA00014234"/>
    </source>
</evidence>
<reference evidence="6 7" key="1">
    <citation type="submission" date="2024-01" db="EMBL/GenBank/DDBJ databases">
        <title>Comparative genomics of Cryptococcus and Kwoniella reveals pathogenesis evolution and contrasting modes of karyotype evolution via chromosome fusion or intercentromeric recombination.</title>
        <authorList>
            <person name="Coelho M.A."/>
            <person name="David-Palma M."/>
            <person name="Shea T."/>
            <person name="Bowers K."/>
            <person name="McGinley-Smith S."/>
            <person name="Mohammad A.W."/>
            <person name="Gnirke A."/>
            <person name="Yurkov A.M."/>
            <person name="Nowrousian M."/>
            <person name="Sun S."/>
            <person name="Cuomo C.A."/>
            <person name="Heitman J."/>
        </authorList>
    </citation>
    <scope>NUCLEOTIDE SEQUENCE [LARGE SCALE GENOMIC DNA]</scope>
    <source>
        <strain evidence="6">CBS 11374</strain>
    </source>
</reference>
<evidence type="ECO:0000256" key="1">
    <source>
        <dbReference type="ARBA" id="ARBA00002889"/>
    </source>
</evidence>
<feature type="compositionally biased region" description="Low complexity" evidence="5">
    <location>
        <begin position="153"/>
        <end position="171"/>
    </location>
</feature>
<protein>
    <recommendedName>
        <fullName evidence="4">Ribosome biogenesis protein NSA1</fullName>
    </recommendedName>
</protein>
<dbReference type="InterPro" id="IPR015943">
    <property type="entry name" value="WD40/YVTN_repeat-like_dom_sf"/>
</dbReference>
<gene>
    <name evidence="6" type="ORF">IL334_004233</name>
</gene>
<feature type="region of interest" description="Disordered" evidence="5">
    <location>
        <begin position="85"/>
        <end position="111"/>
    </location>
</feature>
<evidence type="ECO:0000256" key="3">
    <source>
        <dbReference type="ARBA" id="ARBA00011187"/>
    </source>
</evidence>
<dbReference type="EMBL" id="CP141885">
    <property type="protein sequence ID" value="WRT67266.1"/>
    <property type="molecule type" value="Genomic_DNA"/>
</dbReference>
<evidence type="ECO:0000313" key="6">
    <source>
        <dbReference type="EMBL" id="WRT67266.1"/>
    </source>
</evidence>
<dbReference type="PANTHER" id="PTHR16038:SF4">
    <property type="entry name" value="WD REPEAT-CONTAINING PROTEIN 74"/>
    <property type="match status" value="1"/>
</dbReference>
<dbReference type="PANTHER" id="PTHR16038">
    <property type="entry name" value="NOP SEVEN ASSOCIATED PROTEIN 1"/>
    <property type="match status" value="1"/>
</dbReference>